<protein>
    <submittedName>
        <fullName evidence="1">Uncharacterized protein</fullName>
    </submittedName>
</protein>
<proteinExistence type="predicted"/>
<evidence type="ECO:0000313" key="2">
    <source>
        <dbReference type="Proteomes" id="UP001165960"/>
    </source>
</evidence>
<gene>
    <name evidence="1" type="ORF">DSO57_1001209</name>
</gene>
<keyword evidence="2" id="KW-1185">Reference proteome</keyword>
<reference evidence="1" key="1">
    <citation type="submission" date="2022-04" db="EMBL/GenBank/DDBJ databases">
        <title>Genome of the entomopathogenic fungus Entomophthora muscae.</title>
        <authorList>
            <person name="Elya C."/>
            <person name="Lovett B.R."/>
            <person name="Lee E."/>
            <person name="Macias A.M."/>
            <person name="Hajek A.E."/>
            <person name="De Bivort B.L."/>
            <person name="Kasson M.T."/>
            <person name="De Fine Licht H.H."/>
            <person name="Stajich J.E."/>
        </authorList>
    </citation>
    <scope>NUCLEOTIDE SEQUENCE</scope>
    <source>
        <strain evidence="1">Berkeley</strain>
    </source>
</reference>
<evidence type="ECO:0000313" key="1">
    <source>
        <dbReference type="EMBL" id="KAJ9078996.1"/>
    </source>
</evidence>
<name>A0ACC2TWX9_9FUNG</name>
<sequence length="136" mass="15072">MELYTYGQPRTGNFIFSKWLSQKPIGSSRVVHHNDLVPHLAPGALSIYAHHQNEVWIRARNSLSAVLCRTSRLEEPRCSHSVPLAQLSKEDHSTYFRIAVGQAGCYGGASSISINTPLSLLEPPLSNFSREIILCA</sequence>
<dbReference type="EMBL" id="QTSX02002132">
    <property type="protein sequence ID" value="KAJ9078996.1"/>
    <property type="molecule type" value="Genomic_DNA"/>
</dbReference>
<organism evidence="1 2">
    <name type="scientific">Entomophthora muscae</name>
    <dbReference type="NCBI Taxonomy" id="34485"/>
    <lineage>
        <taxon>Eukaryota</taxon>
        <taxon>Fungi</taxon>
        <taxon>Fungi incertae sedis</taxon>
        <taxon>Zoopagomycota</taxon>
        <taxon>Entomophthoromycotina</taxon>
        <taxon>Entomophthoromycetes</taxon>
        <taxon>Entomophthorales</taxon>
        <taxon>Entomophthoraceae</taxon>
        <taxon>Entomophthora</taxon>
    </lineage>
</organism>
<dbReference type="Proteomes" id="UP001165960">
    <property type="component" value="Unassembled WGS sequence"/>
</dbReference>
<comment type="caution">
    <text evidence="1">The sequence shown here is derived from an EMBL/GenBank/DDBJ whole genome shotgun (WGS) entry which is preliminary data.</text>
</comment>
<accession>A0ACC2TWX9</accession>